<reference evidence="1" key="2">
    <citation type="submission" date="2025-09" db="UniProtKB">
        <authorList>
            <consortium name="EnsemblPlants"/>
        </authorList>
    </citation>
    <scope>IDENTIFICATION</scope>
</reference>
<reference evidence="1" key="1">
    <citation type="submission" date="2021-05" db="EMBL/GenBank/DDBJ databases">
        <authorList>
            <person name="Scholz U."/>
            <person name="Mascher M."/>
            <person name="Fiebig A."/>
        </authorList>
    </citation>
    <scope>NUCLEOTIDE SEQUENCE [LARGE SCALE GENOMIC DNA]</scope>
</reference>
<name>A0ACD5TK75_AVESA</name>
<evidence type="ECO:0000313" key="2">
    <source>
        <dbReference type="Proteomes" id="UP001732700"/>
    </source>
</evidence>
<accession>A0ACD5TK75</accession>
<organism evidence="1 2">
    <name type="scientific">Avena sativa</name>
    <name type="common">Oat</name>
    <dbReference type="NCBI Taxonomy" id="4498"/>
    <lineage>
        <taxon>Eukaryota</taxon>
        <taxon>Viridiplantae</taxon>
        <taxon>Streptophyta</taxon>
        <taxon>Embryophyta</taxon>
        <taxon>Tracheophyta</taxon>
        <taxon>Spermatophyta</taxon>
        <taxon>Magnoliopsida</taxon>
        <taxon>Liliopsida</taxon>
        <taxon>Poales</taxon>
        <taxon>Poaceae</taxon>
        <taxon>BOP clade</taxon>
        <taxon>Pooideae</taxon>
        <taxon>Poodae</taxon>
        <taxon>Poeae</taxon>
        <taxon>Poeae Chloroplast Group 1 (Aveneae type)</taxon>
        <taxon>Aveninae</taxon>
        <taxon>Avena</taxon>
    </lineage>
</organism>
<dbReference type="EnsemblPlants" id="AVESA.00010b.r2.1AG0072430.1">
    <property type="protein sequence ID" value="AVESA.00010b.r2.1AG0072430.1.CDS.1"/>
    <property type="gene ID" value="AVESA.00010b.r2.1AG0072430"/>
</dbReference>
<dbReference type="Proteomes" id="UP001732700">
    <property type="component" value="Chromosome 1A"/>
</dbReference>
<proteinExistence type="predicted"/>
<evidence type="ECO:0000313" key="1">
    <source>
        <dbReference type="EnsemblPlants" id="AVESA.00010b.r2.1AG0072430.1.CDS.1"/>
    </source>
</evidence>
<sequence length="199" mass="22227">MILLIDSGSTHTFVTKAFVERAGCHLSAAPVVSVKVANGQYMTSDSQVTGLQWWTQGHTFNTDMRILDIGAYDAILGMDWLKLQGKMECDWEGKSLSFKHQGQQITLQGIISQQQKQLAELSVVQLQKWITGNEVWALALLDPLPATSPDQSVQHELPPDMQNLLAEYTDVFYEPKSLPPHRELDHAITLNTDARPVNT</sequence>
<protein>
    <submittedName>
        <fullName evidence="1">Uncharacterized protein</fullName>
    </submittedName>
</protein>
<keyword evidence="2" id="KW-1185">Reference proteome</keyword>